<reference evidence="1 2" key="1">
    <citation type="journal article" date="2022" name="Nat. Ecol. Evol.">
        <title>A masculinizing supergene underlies an exaggerated male reproductive morph in a spider.</title>
        <authorList>
            <person name="Hendrickx F."/>
            <person name="De Corte Z."/>
            <person name="Sonet G."/>
            <person name="Van Belleghem S.M."/>
            <person name="Kostlbacher S."/>
            <person name="Vangestel C."/>
        </authorList>
    </citation>
    <scope>NUCLEOTIDE SEQUENCE [LARGE SCALE GENOMIC DNA]</scope>
    <source>
        <strain evidence="1">W744_W776</strain>
    </source>
</reference>
<sequence>MSSAETLHFPSKGEIVSYLEQHPLTNDRYLTEKKIIEAVADFFADKDKTLMGVDMGVMLKLADLNEKLQLPQVALITININLTAALKDCAAGILPLS</sequence>
<evidence type="ECO:0000313" key="2">
    <source>
        <dbReference type="Proteomes" id="UP000827092"/>
    </source>
</evidence>
<evidence type="ECO:0000313" key="1">
    <source>
        <dbReference type="EMBL" id="KAG8194647.1"/>
    </source>
</evidence>
<keyword evidence="2" id="KW-1185">Reference proteome</keyword>
<dbReference type="AlphaFoldDB" id="A0AAV6VDM3"/>
<comment type="caution">
    <text evidence="1">The sequence shown here is derived from an EMBL/GenBank/DDBJ whole genome shotgun (WGS) entry which is preliminary data.</text>
</comment>
<accession>A0AAV6VDM3</accession>
<dbReference type="EMBL" id="JAFNEN010000101">
    <property type="protein sequence ID" value="KAG8194647.1"/>
    <property type="molecule type" value="Genomic_DNA"/>
</dbReference>
<organism evidence="1 2">
    <name type="scientific">Oedothorax gibbosus</name>
    <dbReference type="NCBI Taxonomy" id="931172"/>
    <lineage>
        <taxon>Eukaryota</taxon>
        <taxon>Metazoa</taxon>
        <taxon>Ecdysozoa</taxon>
        <taxon>Arthropoda</taxon>
        <taxon>Chelicerata</taxon>
        <taxon>Arachnida</taxon>
        <taxon>Araneae</taxon>
        <taxon>Araneomorphae</taxon>
        <taxon>Entelegynae</taxon>
        <taxon>Araneoidea</taxon>
        <taxon>Linyphiidae</taxon>
        <taxon>Erigoninae</taxon>
        <taxon>Oedothorax</taxon>
    </lineage>
</organism>
<dbReference type="Proteomes" id="UP000827092">
    <property type="component" value="Unassembled WGS sequence"/>
</dbReference>
<protein>
    <submittedName>
        <fullName evidence="1">Uncharacterized protein</fullName>
    </submittedName>
</protein>
<gene>
    <name evidence="1" type="ORF">JTE90_003120</name>
</gene>
<name>A0AAV6VDM3_9ARAC</name>
<proteinExistence type="predicted"/>